<dbReference type="EMBL" id="JH993097">
    <property type="protein sequence ID" value="EKX35106.1"/>
    <property type="molecule type" value="Genomic_DNA"/>
</dbReference>
<evidence type="ECO:0000313" key="5">
    <source>
        <dbReference type="Proteomes" id="UP000011087"/>
    </source>
</evidence>
<feature type="transmembrane region" description="Helical" evidence="2">
    <location>
        <begin position="203"/>
        <end position="220"/>
    </location>
</feature>
<dbReference type="HOGENOM" id="CLU_356970_0_0_1"/>
<keyword evidence="2" id="KW-1133">Transmembrane helix</keyword>
<sequence length="786" mass="83961">MESATLPNEAKNGASKSDTFDVSLVGRARAGFRLPISGPAQSQGSQQQTVGLALGLLSPPSAGGEAPGSGLQVRGVAARYQARTVPASDKISASSSKDLGDSPAASVCGSLGLEDVRSPELVRTGYVLSFTLVIAATCLLEGRGNVFALNLAILSALPLLSATMVFHGMEAGRPRRSLLAAAGATLLAGSGVSVIVSNGTLSLTRHLPGLAVVCLFFYLMSTSWRRILSVVCSVLVLLCVVLSMVIDANFENKQTLVLTTVLIFGLLFVQSHVAVTPMSCRKDAGRGPRGGDNTMAFTLAFVMLQAVVAIVFLALTSKVVGPEVALYDTKLSPTTVQQLLSGNATYVVMGGDSMPVHMLDGVAVDGGNRLFLYRLNPLTVGLSAVMLLTIYVIYTFLKLPESSHHCSKISPDDDYCGESLQDHTHWVFCFSVCMVFCNFAIISFVCFPRQLDSCVLLAYIIGAQVEVVIAPREGEENGLQSLARTLCGMVVLLLWMFVWAKLRQDIDGVIFIFIFKILLEFMIVGYHTGSKRVMEHVVECRVLYAVCNTFLLVTVYLAWGHWRPPSDVYGHATSTGSAAQPFADPYAQANHYRSMASSALGAPSRAVVAGGFSSPYHPPANYGIADTLDFRDGIEIMEDEPPPPEDGPKSVAWEDYSSDEERASPPSPAAVSKRDLQAMIERNLKQNCGGRYQAKSRISSKATEPAPVPAKASGKQAGKQAPAAPKQAPAAPKQASAAKEISLSSKESINQSLRRLAETSRSEAKPSQVNLSSGSLWKVIRDQSAR</sequence>
<feature type="compositionally biased region" description="Low complexity" evidence="1">
    <location>
        <begin position="709"/>
        <end position="739"/>
    </location>
</feature>
<protein>
    <submittedName>
        <fullName evidence="3 4">Uncharacterized protein</fullName>
    </submittedName>
</protein>
<name>L1IFR8_GUITC</name>
<feature type="compositionally biased region" description="Polar residues" evidence="1">
    <location>
        <begin position="742"/>
        <end position="753"/>
    </location>
</feature>
<feature type="transmembrane region" description="Helical" evidence="2">
    <location>
        <begin position="296"/>
        <end position="315"/>
    </location>
</feature>
<keyword evidence="5" id="KW-1185">Reference proteome</keyword>
<feature type="compositionally biased region" description="Basic and acidic residues" evidence="1">
    <location>
        <begin position="755"/>
        <end position="764"/>
    </location>
</feature>
<dbReference type="RefSeq" id="XP_005822086.1">
    <property type="nucleotide sequence ID" value="XM_005822029.1"/>
</dbReference>
<keyword evidence="2" id="KW-0472">Membrane</keyword>
<feature type="transmembrane region" description="Helical" evidence="2">
    <location>
        <begin position="256"/>
        <end position="275"/>
    </location>
</feature>
<dbReference type="KEGG" id="gtt:GUITHDRAFT_118759"/>
<feature type="region of interest" description="Disordered" evidence="1">
    <location>
        <begin position="1"/>
        <end position="20"/>
    </location>
</feature>
<feature type="transmembrane region" description="Helical" evidence="2">
    <location>
        <begin position="426"/>
        <end position="444"/>
    </location>
</feature>
<accession>L1IFR8</accession>
<reference evidence="4" key="3">
    <citation type="submission" date="2015-06" db="UniProtKB">
        <authorList>
            <consortium name="EnsemblProtists"/>
        </authorList>
    </citation>
    <scope>IDENTIFICATION</scope>
</reference>
<proteinExistence type="predicted"/>
<dbReference type="Proteomes" id="UP000011087">
    <property type="component" value="Unassembled WGS sequence"/>
</dbReference>
<reference evidence="5" key="2">
    <citation type="submission" date="2012-11" db="EMBL/GenBank/DDBJ databases">
        <authorList>
            <person name="Kuo A."/>
            <person name="Curtis B.A."/>
            <person name="Tanifuji G."/>
            <person name="Burki F."/>
            <person name="Gruber A."/>
            <person name="Irimia M."/>
            <person name="Maruyama S."/>
            <person name="Arias M.C."/>
            <person name="Ball S.G."/>
            <person name="Gile G.H."/>
            <person name="Hirakawa Y."/>
            <person name="Hopkins J.F."/>
            <person name="Rensing S.A."/>
            <person name="Schmutz J."/>
            <person name="Symeonidi A."/>
            <person name="Elias M."/>
            <person name="Eveleigh R.J."/>
            <person name="Herman E.K."/>
            <person name="Klute M.J."/>
            <person name="Nakayama T."/>
            <person name="Obornik M."/>
            <person name="Reyes-Prieto A."/>
            <person name="Armbrust E.V."/>
            <person name="Aves S.J."/>
            <person name="Beiko R.G."/>
            <person name="Coutinho P."/>
            <person name="Dacks J.B."/>
            <person name="Durnford D.G."/>
            <person name="Fast N.M."/>
            <person name="Green B.R."/>
            <person name="Grisdale C."/>
            <person name="Hempe F."/>
            <person name="Henrissat B."/>
            <person name="Hoppner M.P."/>
            <person name="Ishida K.-I."/>
            <person name="Kim E."/>
            <person name="Koreny L."/>
            <person name="Kroth P.G."/>
            <person name="Liu Y."/>
            <person name="Malik S.-B."/>
            <person name="Maier U.G."/>
            <person name="McRose D."/>
            <person name="Mock T."/>
            <person name="Neilson J.A."/>
            <person name="Onodera N.T."/>
            <person name="Poole A.M."/>
            <person name="Pritham E.J."/>
            <person name="Richards T.A."/>
            <person name="Rocap G."/>
            <person name="Roy S.W."/>
            <person name="Sarai C."/>
            <person name="Schaack S."/>
            <person name="Shirato S."/>
            <person name="Slamovits C.H."/>
            <person name="Spencer D.F."/>
            <person name="Suzuki S."/>
            <person name="Worden A.Z."/>
            <person name="Zauner S."/>
            <person name="Barry K."/>
            <person name="Bell C."/>
            <person name="Bharti A.K."/>
            <person name="Crow J.A."/>
            <person name="Grimwood J."/>
            <person name="Kramer R."/>
            <person name="Lindquist E."/>
            <person name="Lucas S."/>
            <person name="Salamov A."/>
            <person name="McFadden G.I."/>
            <person name="Lane C.E."/>
            <person name="Keeling P.J."/>
            <person name="Gray M.W."/>
            <person name="Grigoriev I.V."/>
            <person name="Archibald J.M."/>
        </authorList>
    </citation>
    <scope>NUCLEOTIDE SEQUENCE</scope>
    <source>
        <strain evidence="5">CCMP2712</strain>
    </source>
</reference>
<feature type="region of interest" description="Disordered" evidence="1">
    <location>
        <begin position="635"/>
        <end position="786"/>
    </location>
</feature>
<gene>
    <name evidence="3" type="ORF">GUITHDRAFT_118759</name>
</gene>
<feature type="transmembrane region" description="Helical" evidence="2">
    <location>
        <begin position="146"/>
        <end position="166"/>
    </location>
</feature>
<feature type="transmembrane region" description="Helical" evidence="2">
    <location>
        <begin position="227"/>
        <end position="250"/>
    </location>
</feature>
<evidence type="ECO:0000256" key="1">
    <source>
        <dbReference type="SAM" id="MobiDB-lite"/>
    </source>
</evidence>
<dbReference type="GeneID" id="17291823"/>
<feature type="transmembrane region" description="Helical" evidence="2">
    <location>
        <begin position="541"/>
        <end position="559"/>
    </location>
</feature>
<feature type="transmembrane region" description="Helical" evidence="2">
    <location>
        <begin position="482"/>
        <end position="502"/>
    </location>
</feature>
<evidence type="ECO:0000256" key="2">
    <source>
        <dbReference type="SAM" id="Phobius"/>
    </source>
</evidence>
<feature type="transmembrane region" description="Helical" evidence="2">
    <location>
        <begin position="121"/>
        <end position="140"/>
    </location>
</feature>
<feature type="compositionally biased region" description="Polar residues" evidence="1">
    <location>
        <begin position="765"/>
        <end position="775"/>
    </location>
</feature>
<evidence type="ECO:0000313" key="4">
    <source>
        <dbReference type="EnsemblProtists" id="EKX35106"/>
    </source>
</evidence>
<dbReference type="EnsemblProtists" id="EKX35106">
    <property type="protein sequence ID" value="EKX35106"/>
    <property type="gene ID" value="GUITHDRAFT_118759"/>
</dbReference>
<keyword evidence="2" id="KW-0812">Transmembrane</keyword>
<dbReference type="AlphaFoldDB" id="L1IFR8"/>
<feature type="transmembrane region" description="Helical" evidence="2">
    <location>
        <begin position="508"/>
        <end position="529"/>
    </location>
</feature>
<feature type="transmembrane region" description="Helical" evidence="2">
    <location>
        <begin position="178"/>
        <end position="197"/>
    </location>
</feature>
<dbReference type="PaxDb" id="55529-EKX35106"/>
<reference evidence="3 5" key="1">
    <citation type="journal article" date="2012" name="Nature">
        <title>Algal genomes reveal evolutionary mosaicism and the fate of nucleomorphs.</title>
        <authorList>
            <consortium name="DOE Joint Genome Institute"/>
            <person name="Curtis B.A."/>
            <person name="Tanifuji G."/>
            <person name="Burki F."/>
            <person name="Gruber A."/>
            <person name="Irimia M."/>
            <person name="Maruyama S."/>
            <person name="Arias M.C."/>
            <person name="Ball S.G."/>
            <person name="Gile G.H."/>
            <person name="Hirakawa Y."/>
            <person name="Hopkins J.F."/>
            <person name="Kuo A."/>
            <person name="Rensing S.A."/>
            <person name="Schmutz J."/>
            <person name="Symeonidi A."/>
            <person name="Elias M."/>
            <person name="Eveleigh R.J."/>
            <person name="Herman E.K."/>
            <person name="Klute M.J."/>
            <person name="Nakayama T."/>
            <person name="Obornik M."/>
            <person name="Reyes-Prieto A."/>
            <person name="Armbrust E.V."/>
            <person name="Aves S.J."/>
            <person name="Beiko R.G."/>
            <person name="Coutinho P."/>
            <person name="Dacks J.B."/>
            <person name="Durnford D.G."/>
            <person name="Fast N.M."/>
            <person name="Green B.R."/>
            <person name="Grisdale C.J."/>
            <person name="Hempel F."/>
            <person name="Henrissat B."/>
            <person name="Hoppner M.P."/>
            <person name="Ishida K."/>
            <person name="Kim E."/>
            <person name="Koreny L."/>
            <person name="Kroth P.G."/>
            <person name="Liu Y."/>
            <person name="Malik S.B."/>
            <person name="Maier U.G."/>
            <person name="McRose D."/>
            <person name="Mock T."/>
            <person name="Neilson J.A."/>
            <person name="Onodera N.T."/>
            <person name="Poole A.M."/>
            <person name="Pritham E.J."/>
            <person name="Richards T.A."/>
            <person name="Rocap G."/>
            <person name="Roy S.W."/>
            <person name="Sarai C."/>
            <person name="Schaack S."/>
            <person name="Shirato S."/>
            <person name="Slamovits C.H."/>
            <person name="Spencer D.F."/>
            <person name="Suzuki S."/>
            <person name="Worden A.Z."/>
            <person name="Zauner S."/>
            <person name="Barry K."/>
            <person name="Bell C."/>
            <person name="Bharti A.K."/>
            <person name="Crow J.A."/>
            <person name="Grimwood J."/>
            <person name="Kramer R."/>
            <person name="Lindquist E."/>
            <person name="Lucas S."/>
            <person name="Salamov A."/>
            <person name="McFadden G.I."/>
            <person name="Lane C.E."/>
            <person name="Keeling P.J."/>
            <person name="Gray M.W."/>
            <person name="Grigoriev I.V."/>
            <person name="Archibald J.M."/>
        </authorList>
    </citation>
    <scope>NUCLEOTIDE SEQUENCE</scope>
    <source>
        <strain evidence="3 5">CCMP2712</strain>
    </source>
</reference>
<organism evidence="3">
    <name type="scientific">Guillardia theta (strain CCMP2712)</name>
    <name type="common">Cryptophyte</name>
    <dbReference type="NCBI Taxonomy" id="905079"/>
    <lineage>
        <taxon>Eukaryota</taxon>
        <taxon>Cryptophyceae</taxon>
        <taxon>Pyrenomonadales</taxon>
        <taxon>Geminigeraceae</taxon>
        <taxon>Guillardia</taxon>
    </lineage>
</organism>
<feature type="transmembrane region" description="Helical" evidence="2">
    <location>
        <begin position="378"/>
        <end position="397"/>
    </location>
</feature>
<evidence type="ECO:0000313" key="3">
    <source>
        <dbReference type="EMBL" id="EKX35106.1"/>
    </source>
</evidence>